<gene>
    <name evidence="1" type="ORF">SARC_15556</name>
</gene>
<organism evidence="1 2">
    <name type="scientific">Sphaeroforma arctica JP610</name>
    <dbReference type="NCBI Taxonomy" id="667725"/>
    <lineage>
        <taxon>Eukaryota</taxon>
        <taxon>Ichthyosporea</taxon>
        <taxon>Ichthyophonida</taxon>
        <taxon>Sphaeroforma</taxon>
    </lineage>
</organism>
<keyword evidence="2" id="KW-1185">Reference proteome</keyword>
<proteinExistence type="predicted"/>
<protein>
    <submittedName>
        <fullName evidence="1">Uncharacterized protein</fullName>
    </submittedName>
</protein>
<evidence type="ECO:0000313" key="1">
    <source>
        <dbReference type="EMBL" id="KNC71898.1"/>
    </source>
</evidence>
<dbReference type="Proteomes" id="UP000054560">
    <property type="component" value="Unassembled WGS sequence"/>
</dbReference>
<name>A0A0L0F6X0_9EUKA</name>
<dbReference type="RefSeq" id="XP_014145800.1">
    <property type="nucleotide sequence ID" value="XM_014290325.1"/>
</dbReference>
<dbReference type="AlphaFoldDB" id="A0A0L0F6X0"/>
<accession>A0A0L0F6X0</accession>
<reference evidence="1 2" key="1">
    <citation type="submission" date="2011-02" db="EMBL/GenBank/DDBJ databases">
        <title>The Genome Sequence of Sphaeroforma arctica JP610.</title>
        <authorList>
            <consortium name="The Broad Institute Genome Sequencing Platform"/>
            <person name="Russ C."/>
            <person name="Cuomo C."/>
            <person name="Young S.K."/>
            <person name="Zeng Q."/>
            <person name="Gargeya S."/>
            <person name="Alvarado L."/>
            <person name="Berlin A."/>
            <person name="Chapman S.B."/>
            <person name="Chen Z."/>
            <person name="Freedman E."/>
            <person name="Gellesch M."/>
            <person name="Goldberg J."/>
            <person name="Griggs A."/>
            <person name="Gujja S."/>
            <person name="Heilman E."/>
            <person name="Heiman D."/>
            <person name="Howarth C."/>
            <person name="Mehta T."/>
            <person name="Neiman D."/>
            <person name="Pearson M."/>
            <person name="Roberts A."/>
            <person name="Saif S."/>
            <person name="Shea T."/>
            <person name="Shenoy N."/>
            <person name="Sisk P."/>
            <person name="Stolte C."/>
            <person name="Sykes S."/>
            <person name="White J."/>
            <person name="Yandava C."/>
            <person name="Burger G."/>
            <person name="Gray M.W."/>
            <person name="Holland P.W.H."/>
            <person name="King N."/>
            <person name="Lang F.B.F."/>
            <person name="Roger A.J."/>
            <person name="Ruiz-Trillo I."/>
            <person name="Haas B."/>
            <person name="Nusbaum C."/>
            <person name="Birren B."/>
        </authorList>
    </citation>
    <scope>NUCLEOTIDE SEQUENCE [LARGE SCALE GENOMIC DNA]</scope>
    <source>
        <strain evidence="1 2">JP610</strain>
    </source>
</reference>
<dbReference type="GeneID" id="25916060"/>
<sequence length="91" mass="10565">MTHTHSHAAHSHSSPTHTTVYKEVKRLRQFTEEHATTLSRQNLRFQTYDPSMFLAGRTIIEELSHVCEKFNTGMTKIIKGREAMLQLLLEK</sequence>
<evidence type="ECO:0000313" key="2">
    <source>
        <dbReference type="Proteomes" id="UP000054560"/>
    </source>
</evidence>
<dbReference type="EMBL" id="KQ247909">
    <property type="protein sequence ID" value="KNC71898.1"/>
    <property type="molecule type" value="Genomic_DNA"/>
</dbReference>
<feature type="non-terminal residue" evidence="1">
    <location>
        <position position="91"/>
    </location>
</feature>